<evidence type="ECO:0000256" key="5">
    <source>
        <dbReference type="SAM" id="Phobius"/>
    </source>
</evidence>
<evidence type="ECO:0000256" key="4">
    <source>
        <dbReference type="ARBA" id="ARBA00023136"/>
    </source>
</evidence>
<dbReference type="InterPro" id="IPR005045">
    <property type="entry name" value="CDC50/LEM3_fam"/>
</dbReference>
<dbReference type="GO" id="GO:0005794">
    <property type="term" value="C:Golgi apparatus"/>
    <property type="evidence" value="ECO:0007669"/>
    <property type="project" value="TreeGrafter"/>
</dbReference>
<proteinExistence type="predicted"/>
<protein>
    <submittedName>
        <fullName evidence="6">Uncharacterized protein</fullName>
    </submittedName>
</protein>
<evidence type="ECO:0000256" key="3">
    <source>
        <dbReference type="ARBA" id="ARBA00022989"/>
    </source>
</evidence>
<dbReference type="PANTHER" id="PTHR10926:SF0">
    <property type="entry name" value="CDC50, ISOFORM A"/>
    <property type="match status" value="1"/>
</dbReference>
<comment type="subcellular location">
    <subcellularLocation>
        <location evidence="1">Membrane</location>
        <topology evidence="1">Multi-pass membrane protein</topology>
    </subcellularLocation>
</comment>
<reference evidence="6" key="1">
    <citation type="journal article" date="2020" name="Nature">
        <title>Giant virus diversity and host interactions through global metagenomics.</title>
        <authorList>
            <person name="Schulz F."/>
            <person name="Roux S."/>
            <person name="Paez-Espino D."/>
            <person name="Jungbluth S."/>
            <person name="Walsh D.A."/>
            <person name="Denef V.J."/>
            <person name="McMahon K.D."/>
            <person name="Konstantinidis K.T."/>
            <person name="Eloe-Fadrosh E.A."/>
            <person name="Kyrpides N.C."/>
            <person name="Woyke T."/>
        </authorList>
    </citation>
    <scope>NUCLEOTIDE SEQUENCE</scope>
    <source>
        <strain evidence="6">GVMAG-M-3300020182-33</strain>
    </source>
</reference>
<organism evidence="6">
    <name type="scientific">viral metagenome</name>
    <dbReference type="NCBI Taxonomy" id="1070528"/>
    <lineage>
        <taxon>unclassified sequences</taxon>
        <taxon>metagenomes</taxon>
        <taxon>organismal metagenomes</taxon>
    </lineage>
</organism>
<evidence type="ECO:0000256" key="1">
    <source>
        <dbReference type="ARBA" id="ARBA00004141"/>
    </source>
</evidence>
<accession>A0A6C0C220</accession>
<name>A0A6C0C220_9ZZZZ</name>
<dbReference type="PROSITE" id="PS51257">
    <property type="entry name" value="PROKAR_LIPOPROTEIN"/>
    <property type="match status" value="1"/>
</dbReference>
<sequence>MVSVKTFWTCMLTVPIVQACWDSVAWQACDLYTNGVRIRIPSPEDVSPNTLTLQEFFRPLRLNRQELLRLFSQQQLPTFQIHKRARELSWGSRAACLLLFFLSIGVLGTLDAPTFVGVEYKSGNGTTSAFSLPTSTNSFATTTLSSCEGKSVCAFAIPKNMKSPISVYFSIGPFYENSLDFVKTSEYANNSFASDIAYRTFFNDTFELKGMNMSEDDIAWATDVSFIDAWYNADISSLFASWEIAKQHLAVWLRPAAFPECFKLYGRIHQALLENDTLTVIIQDRYPAPNYHKRVWITDWQGDGAGLSWGIWLMVGAALALISILLAALTPSLDADANTQSSLSAAFPYRLPLLPS</sequence>
<dbReference type="AlphaFoldDB" id="A0A6C0C220"/>
<dbReference type="PANTHER" id="PTHR10926">
    <property type="entry name" value="CELL CYCLE CONTROL PROTEIN 50"/>
    <property type="match status" value="1"/>
</dbReference>
<keyword evidence="2 5" id="KW-0812">Transmembrane</keyword>
<evidence type="ECO:0000313" key="6">
    <source>
        <dbReference type="EMBL" id="QHS97809.1"/>
    </source>
</evidence>
<feature type="transmembrane region" description="Helical" evidence="5">
    <location>
        <begin position="309"/>
        <end position="329"/>
    </location>
</feature>
<keyword evidence="4 5" id="KW-0472">Membrane</keyword>
<dbReference type="EMBL" id="MN739304">
    <property type="protein sequence ID" value="QHS97809.1"/>
    <property type="molecule type" value="Genomic_DNA"/>
</dbReference>
<dbReference type="GO" id="GO:0005783">
    <property type="term" value="C:endoplasmic reticulum"/>
    <property type="evidence" value="ECO:0007669"/>
    <property type="project" value="TreeGrafter"/>
</dbReference>
<dbReference type="GO" id="GO:0005886">
    <property type="term" value="C:plasma membrane"/>
    <property type="evidence" value="ECO:0007669"/>
    <property type="project" value="TreeGrafter"/>
</dbReference>
<evidence type="ECO:0000256" key="2">
    <source>
        <dbReference type="ARBA" id="ARBA00022692"/>
    </source>
</evidence>
<dbReference type="Pfam" id="PF03381">
    <property type="entry name" value="CDC50"/>
    <property type="match status" value="1"/>
</dbReference>
<keyword evidence="3 5" id="KW-1133">Transmembrane helix</keyword>